<dbReference type="InterPro" id="IPR039426">
    <property type="entry name" value="TonB-dep_rcpt-like"/>
</dbReference>
<gene>
    <name evidence="14" type="ORF">ABIE19_001748</name>
</gene>
<dbReference type="Gene3D" id="2.40.170.20">
    <property type="entry name" value="TonB-dependent receptor, beta-barrel domain"/>
    <property type="match status" value="1"/>
</dbReference>
<keyword evidence="5 9" id="KW-0798">TonB box</keyword>
<feature type="signal peptide" evidence="11">
    <location>
        <begin position="1"/>
        <end position="26"/>
    </location>
</feature>
<dbReference type="InterPro" id="IPR000531">
    <property type="entry name" value="Beta-barrel_TonB"/>
</dbReference>
<evidence type="ECO:0000256" key="6">
    <source>
        <dbReference type="ARBA" id="ARBA00023136"/>
    </source>
</evidence>
<keyword evidence="4 8" id="KW-0812">Transmembrane</keyword>
<dbReference type="InterPro" id="IPR012910">
    <property type="entry name" value="Plug_dom"/>
</dbReference>
<dbReference type="Proteomes" id="UP001549313">
    <property type="component" value="Unassembled WGS sequence"/>
</dbReference>
<keyword evidence="6 8" id="KW-0472">Membrane</keyword>
<dbReference type="InterPro" id="IPR037066">
    <property type="entry name" value="Plug_dom_sf"/>
</dbReference>
<keyword evidence="15" id="KW-1185">Reference proteome</keyword>
<accession>A0ABV2RCT0</accession>
<feature type="domain" description="TonB-dependent receptor-like beta-barrel" evidence="12">
    <location>
        <begin position="475"/>
        <end position="883"/>
    </location>
</feature>
<comment type="subcellular location">
    <subcellularLocation>
        <location evidence="1 8">Cell outer membrane</location>
        <topology evidence="1 8">Multi-pass membrane protein</topology>
    </subcellularLocation>
</comment>
<evidence type="ECO:0000256" key="1">
    <source>
        <dbReference type="ARBA" id="ARBA00004571"/>
    </source>
</evidence>
<feature type="region of interest" description="Disordered" evidence="10">
    <location>
        <begin position="86"/>
        <end position="109"/>
    </location>
</feature>
<keyword evidence="14" id="KW-0675">Receptor</keyword>
<feature type="domain" description="TonB-dependent receptor plug" evidence="13">
    <location>
        <begin position="56"/>
        <end position="174"/>
    </location>
</feature>
<dbReference type="PANTHER" id="PTHR47234:SF1">
    <property type="entry name" value="TONB-DEPENDENT RECEPTOR"/>
    <property type="match status" value="1"/>
</dbReference>
<comment type="caution">
    <text evidence="14">The sequence shown here is derived from an EMBL/GenBank/DDBJ whole genome shotgun (WGS) entry which is preliminary data.</text>
</comment>
<evidence type="ECO:0000313" key="15">
    <source>
        <dbReference type="Proteomes" id="UP001549313"/>
    </source>
</evidence>
<dbReference type="InterPro" id="IPR036942">
    <property type="entry name" value="Beta-barrel_TonB_sf"/>
</dbReference>
<organism evidence="14 15">
    <name type="scientific">Brevundimonas faecalis</name>
    <dbReference type="NCBI Taxonomy" id="947378"/>
    <lineage>
        <taxon>Bacteria</taxon>
        <taxon>Pseudomonadati</taxon>
        <taxon>Pseudomonadota</taxon>
        <taxon>Alphaproteobacteria</taxon>
        <taxon>Caulobacterales</taxon>
        <taxon>Caulobacteraceae</taxon>
        <taxon>Brevundimonas</taxon>
    </lineage>
</organism>
<dbReference type="Gene3D" id="2.170.130.10">
    <property type="entry name" value="TonB-dependent receptor, plug domain"/>
    <property type="match status" value="1"/>
</dbReference>
<evidence type="ECO:0000256" key="11">
    <source>
        <dbReference type="SAM" id="SignalP"/>
    </source>
</evidence>
<evidence type="ECO:0000256" key="4">
    <source>
        <dbReference type="ARBA" id="ARBA00022692"/>
    </source>
</evidence>
<dbReference type="RefSeq" id="WP_354088770.1">
    <property type="nucleotide sequence ID" value="NZ_JBEPTF010000002.1"/>
</dbReference>
<evidence type="ECO:0000256" key="2">
    <source>
        <dbReference type="ARBA" id="ARBA00022448"/>
    </source>
</evidence>
<evidence type="ECO:0000256" key="8">
    <source>
        <dbReference type="PROSITE-ProRule" id="PRU01360"/>
    </source>
</evidence>
<keyword evidence="7 8" id="KW-0998">Cell outer membrane</keyword>
<evidence type="ECO:0000256" key="9">
    <source>
        <dbReference type="RuleBase" id="RU003357"/>
    </source>
</evidence>
<keyword evidence="3 8" id="KW-1134">Transmembrane beta strand</keyword>
<proteinExistence type="inferred from homology"/>
<dbReference type="SUPFAM" id="SSF56935">
    <property type="entry name" value="Porins"/>
    <property type="match status" value="1"/>
</dbReference>
<keyword evidence="2 8" id="KW-0813">Transport</keyword>
<evidence type="ECO:0000256" key="3">
    <source>
        <dbReference type="ARBA" id="ARBA00022452"/>
    </source>
</evidence>
<evidence type="ECO:0000259" key="12">
    <source>
        <dbReference type="Pfam" id="PF00593"/>
    </source>
</evidence>
<reference evidence="14 15" key="1">
    <citation type="submission" date="2024-06" db="EMBL/GenBank/DDBJ databases">
        <title>Sorghum-associated microbial communities from plants grown in Nebraska, USA.</title>
        <authorList>
            <person name="Schachtman D."/>
        </authorList>
    </citation>
    <scope>NUCLEOTIDE SEQUENCE [LARGE SCALE GENOMIC DNA]</scope>
    <source>
        <strain evidence="14 15">2814</strain>
    </source>
</reference>
<evidence type="ECO:0000259" key="13">
    <source>
        <dbReference type="Pfam" id="PF07715"/>
    </source>
</evidence>
<comment type="similarity">
    <text evidence="8 9">Belongs to the TonB-dependent receptor family.</text>
</comment>
<sequence>MRSAKSIVRALSAGSSLIVLSMAAGAAAQTAPEQGATTVDEVVVLGSRIPRKIDSEGPAPVTAITAEEILRNGYQSVPDLLRAVTQNGGETQSQQSSSGASFTPGAQQVDLRGLGPNHTLVLVNGRRIADFPLPFQGQSNFTDVSNIPVGLIERVEILSGSASAVYGSDAIAGVVNFVLKKSADGTRFDFRTGFTEDGGGESQRLTITTGWDRGAFHGVVGVELLNQEPLWAYDREIQDSTKDSPVNTTARRAFLRFDEYDDYLDPGKATCDALSSLNGGTTYYANRPRYGDFCGSDESIGYGTILSERQGINAYSAIGYTLNDRTELFLDLQFSHSNLKLFRDVKTWMYQDANGSEDGLFFNADTGLIEGWQRQFSPEEMGGLSKGFTRNRSTSFNITPGIKGTFGEGDRWAYEVAFNHAEYRSKVRFPQIIAEAANKFFLGDSLGVDPDSGYAIFSVGANANRLYRPLTPAEYDQISQDSVYEPRSRTDSLSASLSTKELFNLPAGPVGFAAVIEAGNQAYELNPDPLALKPYYYALVDSDGEGDRDHWGLGYEVRAPLLSNLEFSTAGRYDHYSFAGNDVGEFTYNLGLEYRPITSLMFRAAYGTGFRAPDLHYVFSGPGNTHPSGTDYFRCRTEEPDEEIGDCSYSDEGIVAYRNGNRDLEPETSKSFNGGVVWQPVRNFDISIDYFQVELTNQVRDMSLDAILRDEADCRIGRTSGGSTVDPNSPTCRDAVARVDRYASGPLQGQLRGVSTNPINIAEETTSGVDVAAHWRIPTESWGRFNLAAAYTWVDKHDFQQYPGDPTIDKLAFDSGYYIPREKGTASISWSNDRLTTTLQGQYLGELPNYDEDGFIDASWMFNASVQYDLNDRVRLSGTINNLFDEGPVKDSTYSAYPYYDISWFDSVGRSFYFQITYKMGGEGL</sequence>
<dbReference type="PROSITE" id="PS52016">
    <property type="entry name" value="TONB_DEPENDENT_REC_3"/>
    <property type="match status" value="1"/>
</dbReference>
<dbReference type="EMBL" id="JBEPTF010000002">
    <property type="protein sequence ID" value="MET4683818.1"/>
    <property type="molecule type" value="Genomic_DNA"/>
</dbReference>
<dbReference type="PANTHER" id="PTHR47234">
    <property type="match status" value="1"/>
</dbReference>
<keyword evidence="11" id="KW-0732">Signal</keyword>
<evidence type="ECO:0000256" key="7">
    <source>
        <dbReference type="ARBA" id="ARBA00023237"/>
    </source>
</evidence>
<dbReference type="Pfam" id="PF07715">
    <property type="entry name" value="Plug"/>
    <property type="match status" value="1"/>
</dbReference>
<evidence type="ECO:0000313" key="14">
    <source>
        <dbReference type="EMBL" id="MET4683818.1"/>
    </source>
</evidence>
<name>A0ABV2RCT0_9CAUL</name>
<feature type="chain" id="PRO_5045493378" evidence="11">
    <location>
        <begin position="27"/>
        <end position="925"/>
    </location>
</feature>
<protein>
    <submittedName>
        <fullName evidence="14">Iron complex outermembrane receptor protein</fullName>
    </submittedName>
</protein>
<evidence type="ECO:0000256" key="10">
    <source>
        <dbReference type="SAM" id="MobiDB-lite"/>
    </source>
</evidence>
<dbReference type="Pfam" id="PF00593">
    <property type="entry name" value="TonB_dep_Rec_b-barrel"/>
    <property type="match status" value="1"/>
</dbReference>
<evidence type="ECO:0000256" key="5">
    <source>
        <dbReference type="ARBA" id="ARBA00023077"/>
    </source>
</evidence>